<feature type="domain" description="Nephrocystin 3-like N-terminal" evidence="4">
    <location>
        <begin position="344"/>
        <end position="506"/>
    </location>
</feature>
<feature type="domain" description="Fungal STAND N-terminal Goodbye" evidence="2">
    <location>
        <begin position="63"/>
        <end position="177"/>
    </location>
</feature>
<evidence type="ECO:0000259" key="2">
    <source>
        <dbReference type="Pfam" id="PF17109"/>
    </source>
</evidence>
<accession>A0A550CYZ0</accession>
<sequence length="832" mass="93980">MARPPTSTSRRRVIPRMKKWLPALLHRWRSRWRSVRAQPPSPPDPPLEQFQSSAHHDNFTILWQEALTSYKTDTGIDLCAQEGVVIDSNAAVLEYLNKHEAQFKNFRQDGLERIRERVMPVTTVMEGLCAVVGDTVAAVFAPGKMIFSAIGMLLKASIAVHDDFEMVCAAFDTMRVHMRIIQIDAAEDTHSIIRDASIALLVQILTILGIMFKLRKNGRMRHYLSKFGRSDEVSSALDKLGKLASSHHHAASVVTLDTTKDILKTLNASLSQDGEVVDAIQKYQLDLLEIEKDIIGKFGPLREQLGEVQYMLRTTDLEKIFDWLHYPDSSAKKNSLLEDRNASTGSWFLMGTEFAGFKAGTEKAIWLQGNVGCGKSTMIAAAMEELRASSTFGKTEQVVSHMFDVTNVKHRRDLRALISSILCQLASRNAQCLDALLTLRTKHSVGCAEAAVEELDIHLNQMLRTIQRSRIFIVIDALDEADCQDIIPFLGRLRHLMKVSLLVSSRKDVSFRNALEEICDTQVVMDEALVARDIKIALDHYLGPGGVLKAAMENKEVENGITELKTKAHDNFRYIMLHLKEVQDWANFPAFVLKRLKNLPTDLVDMYKLRLNLIDEKIRADVRRLLIWVVLSHRPLSVADFAQLTAFIYDDQQDFWECIPEFKASLAPQKKEEIMRLIDNTFLSQRDGEVRIAHASVKEFLLRLEGSSDFHIDKSRAYRLMARAGLAYIDAIPTSATDCSSSQDSHRHHLTWTWVVYASRVKADDHYPALEKDVVRVVSSSRKKKDCSKTWTSAVLWSLTIRISPTVRPLFTGQFPPVTSAPLVYSSSGKPT</sequence>
<dbReference type="Pfam" id="PF24883">
    <property type="entry name" value="NPHP3_N"/>
    <property type="match status" value="1"/>
</dbReference>
<dbReference type="InterPro" id="IPR031350">
    <property type="entry name" value="Goodbye_dom"/>
</dbReference>
<dbReference type="PANTHER" id="PTHR10039:SF16">
    <property type="entry name" value="GPI INOSITOL-DEACYLASE"/>
    <property type="match status" value="1"/>
</dbReference>
<dbReference type="InterPro" id="IPR027417">
    <property type="entry name" value="P-loop_NTPase"/>
</dbReference>
<keyword evidence="6" id="KW-1185">Reference proteome</keyword>
<dbReference type="EMBL" id="VDMD01000001">
    <property type="protein sequence ID" value="TRM70009.1"/>
    <property type="molecule type" value="Genomic_DNA"/>
</dbReference>
<protein>
    <recommendedName>
        <fullName evidence="7">NACHT domain-containing protein</fullName>
    </recommendedName>
</protein>
<feature type="domain" description="GPI inositol-deacylase winged helix" evidence="3">
    <location>
        <begin position="616"/>
        <end position="712"/>
    </location>
</feature>
<evidence type="ECO:0000313" key="5">
    <source>
        <dbReference type="EMBL" id="TRM70009.1"/>
    </source>
</evidence>
<evidence type="ECO:0000259" key="4">
    <source>
        <dbReference type="Pfam" id="PF24883"/>
    </source>
</evidence>
<dbReference type="Gene3D" id="3.40.50.300">
    <property type="entry name" value="P-loop containing nucleotide triphosphate hydrolases"/>
    <property type="match status" value="1"/>
</dbReference>
<dbReference type="Pfam" id="PF22939">
    <property type="entry name" value="WHD_GPIID"/>
    <property type="match status" value="1"/>
</dbReference>
<dbReference type="OrthoDB" id="7464126at2759"/>
<comment type="caution">
    <text evidence="5">The sequence shown here is derived from an EMBL/GenBank/DDBJ whole genome shotgun (WGS) entry which is preliminary data.</text>
</comment>
<dbReference type="SUPFAM" id="SSF52540">
    <property type="entry name" value="P-loop containing nucleoside triphosphate hydrolases"/>
    <property type="match status" value="1"/>
</dbReference>
<proteinExistence type="predicted"/>
<gene>
    <name evidence="5" type="ORF">BD626DRAFT_580263</name>
</gene>
<evidence type="ECO:0000259" key="3">
    <source>
        <dbReference type="Pfam" id="PF22939"/>
    </source>
</evidence>
<organism evidence="5 6">
    <name type="scientific">Schizophyllum amplum</name>
    <dbReference type="NCBI Taxonomy" id="97359"/>
    <lineage>
        <taxon>Eukaryota</taxon>
        <taxon>Fungi</taxon>
        <taxon>Dikarya</taxon>
        <taxon>Basidiomycota</taxon>
        <taxon>Agaricomycotina</taxon>
        <taxon>Agaricomycetes</taxon>
        <taxon>Agaricomycetidae</taxon>
        <taxon>Agaricales</taxon>
        <taxon>Schizophyllaceae</taxon>
        <taxon>Schizophyllum</taxon>
    </lineage>
</organism>
<evidence type="ECO:0000256" key="1">
    <source>
        <dbReference type="ARBA" id="ARBA00022737"/>
    </source>
</evidence>
<keyword evidence="1" id="KW-0677">Repeat</keyword>
<evidence type="ECO:0000313" key="6">
    <source>
        <dbReference type="Proteomes" id="UP000320762"/>
    </source>
</evidence>
<dbReference type="Pfam" id="PF17109">
    <property type="entry name" value="Goodbye"/>
    <property type="match status" value="1"/>
</dbReference>
<dbReference type="STRING" id="97359.A0A550CYZ0"/>
<name>A0A550CYZ0_9AGAR</name>
<reference evidence="5 6" key="1">
    <citation type="journal article" date="2019" name="New Phytol.">
        <title>Comparative genomics reveals unique wood-decay strategies and fruiting body development in the Schizophyllaceae.</title>
        <authorList>
            <person name="Almasi E."/>
            <person name="Sahu N."/>
            <person name="Krizsan K."/>
            <person name="Balint B."/>
            <person name="Kovacs G.M."/>
            <person name="Kiss B."/>
            <person name="Cseklye J."/>
            <person name="Drula E."/>
            <person name="Henrissat B."/>
            <person name="Nagy I."/>
            <person name="Chovatia M."/>
            <person name="Adam C."/>
            <person name="LaButti K."/>
            <person name="Lipzen A."/>
            <person name="Riley R."/>
            <person name="Grigoriev I.V."/>
            <person name="Nagy L.G."/>
        </authorList>
    </citation>
    <scope>NUCLEOTIDE SEQUENCE [LARGE SCALE GENOMIC DNA]</scope>
    <source>
        <strain evidence="5 6">NL-1724</strain>
    </source>
</reference>
<dbReference type="PANTHER" id="PTHR10039">
    <property type="entry name" value="AMELOGENIN"/>
    <property type="match status" value="1"/>
</dbReference>
<evidence type="ECO:0008006" key="7">
    <source>
        <dbReference type="Google" id="ProtNLM"/>
    </source>
</evidence>
<dbReference type="InterPro" id="IPR054471">
    <property type="entry name" value="GPIID_WHD"/>
</dbReference>
<dbReference type="InterPro" id="IPR056884">
    <property type="entry name" value="NPHP3-like_N"/>
</dbReference>
<dbReference type="Proteomes" id="UP000320762">
    <property type="component" value="Unassembled WGS sequence"/>
</dbReference>
<dbReference type="AlphaFoldDB" id="A0A550CYZ0"/>